<dbReference type="AlphaFoldDB" id="A0A1F4VYS1"/>
<gene>
    <name evidence="1" type="ORF">A2264_01965</name>
</gene>
<sequence length="299" mass="33814">MRSIIIWVKPRFDGNFVPVCATWMVDKTRKAIRFFVPGESTFRSPDLLIPNWIGNEVPIRQAVSKTDSGYTIVDPGFSWQVGQATNGGNELRIWFHNLFYRGNLRESITQLSLAGCRIKVLTGRKYEPVRLLPTNGIVSPAWDNKYYRYKSGGFKFAETATGEFLPGHGIPNIAKARLANSLGLEFEVRRGTLYVTLNPDSVSRLESWLRDEGLDWNAFSAIGSKKQVLLQVVPAHYDPKVPVCYFDGDTQPVKPDMRSSGIEINIGQLIKAFVWKLPTPEGRRPYRFYLLSSANPILL</sequence>
<dbReference type="Proteomes" id="UP000176614">
    <property type="component" value="Unassembled WGS sequence"/>
</dbReference>
<evidence type="ECO:0000313" key="2">
    <source>
        <dbReference type="Proteomes" id="UP000176614"/>
    </source>
</evidence>
<reference evidence="1 2" key="1">
    <citation type="journal article" date="2016" name="Nat. Commun.">
        <title>Thousands of microbial genomes shed light on interconnected biogeochemical processes in an aquifer system.</title>
        <authorList>
            <person name="Anantharaman K."/>
            <person name="Brown C.T."/>
            <person name="Hug L.A."/>
            <person name="Sharon I."/>
            <person name="Castelle C.J."/>
            <person name="Probst A.J."/>
            <person name="Thomas B.C."/>
            <person name="Singh A."/>
            <person name="Wilkins M.J."/>
            <person name="Karaoz U."/>
            <person name="Brodie E.L."/>
            <person name="Williams K.H."/>
            <person name="Hubbard S.S."/>
            <person name="Banfield J.F."/>
        </authorList>
    </citation>
    <scope>NUCLEOTIDE SEQUENCE [LARGE SCALE GENOMIC DNA]</scope>
</reference>
<comment type="caution">
    <text evidence="1">The sequence shown here is derived from an EMBL/GenBank/DDBJ whole genome shotgun (WGS) entry which is preliminary data.</text>
</comment>
<evidence type="ECO:0000313" key="1">
    <source>
        <dbReference type="EMBL" id="OGC62312.1"/>
    </source>
</evidence>
<name>A0A1F4VYS1_UNCKA</name>
<protein>
    <submittedName>
        <fullName evidence="1">Uncharacterized protein</fullName>
    </submittedName>
</protein>
<proteinExistence type="predicted"/>
<dbReference type="EMBL" id="MEVT01000021">
    <property type="protein sequence ID" value="OGC62312.1"/>
    <property type="molecule type" value="Genomic_DNA"/>
</dbReference>
<organism evidence="1 2">
    <name type="scientific">candidate division WWE3 bacterium RIFOXYA2_FULL_46_9</name>
    <dbReference type="NCBI Taxonomy" id="1802636"/>
    <lineage>
        <taxon>Bacteria</taxon>
        <taxon>Katanobacteria</taxon>
    </lineage>
</organism>
<accession>A0A1F4VYS1</accession>